<comment type="caution">
    <text evidence="2">The sequence shown here is derived from an EMBL/GenBank/DDBJ whole genome shotgun (WGS) entry which is preliminary data.</text>
</comment>
<accession>A0ABD0QMR3</accession>
<dbReference type="InterPro" id="IPR000299">
    <property type="entry name" value="FERM_domain"/>
</dbReference>
<dbReference type="InterPro" id="IPR051286">
    <property type="entry name" value="JAK"/>
</dbReference>
<protein>
    <recommendedName>
        <fullName evidence="1">FERM domain-containing protein</fullName>
    </recommendedName>
</protein>
<proteinExistence type="predicted"/>
<dbReference type="PANTHER" id="PTHR45807">
    <property type="entry name" value="TYROSINE-PROTEIN KINASE HOPSCOTCH"/>
    <property type="match status" value="1"/>
</dbReference>
<feature type="domain" description="FERM" evidence="1">
    <location>
        <begin position="1"/>
        <end position="90"/>
    </location>
</feature>
<reference evidence="2 3" key="1">
    <citation type="submission" date="2024-05" db="EMBL/GenBank/DDBJ databases">
        <title>Genome sequencing and assembly of Indian major carp, Cirrhinus mrigala (Hamilton, 1822).</title>
        <authorList>
            <person name="Mohindra V."/>
            <person name="Chowdhury L.M."/>
            <person name="Lal K."/>
            <person name="Jena J.K."/>
        </authorList>
    </citation>
    <scope>NUCLEOTIDE SEQUENCE [LARGE SCALE GENOMIC DNA]</scope>
    <source>
        <strain evidence="2">CM1030</strain>
        <tissue evidence="2">Blood</tissue>
    </source>
</reference>
<evidence type="ECO:0000259" key="1">
    <source>
        <dbReference type="PROSITE" id="PS50057"/>
    </source>
</evidence>
<name>A0ABD0QMR3_CIRMR</name>
<dbReference type="AlphaFoldDB" id="A0ABD0QMR3"/>
<organism evidence="2 3">
    <name type="scientific">Cirrhinus mrigala</name>
    <name type="common">Mrigala</name>
    <dbReference type="NCBI Taxonomy" id="683832"/>
    <lineage>
        <taxon>Eukaryota</taxon>
        <taxon>Metazoa</taxon>
        <taxon>Chordata</taxon>
        <taxon>Craniata</taxon>
        <taxon>Vertebrata</taxon>
        <taxon>Euteleostomi</taxon>
        <taxon>Actinopterygii</taxon>
        <taxon>Neopterygii</taxon>
        <taxon>Teleostei</taxon>
        <taxon>Ostariophysi</taxon>
        <taxon>Cypriniformes</taxon>
        <taxon>Cyprinidae</taxon>
        <taxon>Labeoninae</taxon>
        <taxon>Labeonini</taxon>
        <taxon>Cirrhinus</taxon>
    </lineage>
</organism>
<feature type="non-terminal residue" evidence="2">
    <location>
        <position position="90"/>
    </location>
</feature>
<dbReference type="PANTHER" id="PTHR45807:SF3">
    <property type="entry name" value="TYROSINE-PROTEIN KINASE JAK3"/>
    <property type="match status" value="1"/>
</dbReference>
<dbReference type="Proteomes" id="UP001529510">
    <property type="component" value="Unassembled WGS sequence"/>
</dbReference>
<feature type="non-terminal residue" evidence="2">
    <location>
        <position position="1"/>
    </location>
</feature>
<gene>
    <name evidence="2" type="ORF">M9458_018700</name>
</gene>
<evidence type="ECO:0000313" key="2">
    <source>
        <dbReference type="EMBL" id="KAL0187030.1"/>
    </source>
</evidence>
<dbReference type="EMBL" id="JAMKFB020000008">
    <property type="protein sequence ID" value="KAL0187030.1"/>
    <property type="molecule type" value="Genomic_DNA"/>
</dbReference>
<sequence>QDIQRMSRLARYQIRKTLKRFLKKLGRCSAGERSLKLKYLMELNVVEPNYGSESFTLHHSGWLEQSEQQRVKAVRVSGEGGIQIQTKESQ</sequence>
<evidence type="ECO:0000313" key="3">
    <source>
        <dbReference type="Proteomes" id="UP001529510"/>
    </source>
</evidence>
<dbReference type="PROSITE" id="PS50057">
    <property type="entry name" value="FERM_3"/>
    <property type="match status" value="1"/>
</dbReference>
<keyword evidence="3" id="KW-1185">Reference proteome</keyword>